<dbReference type="SMART" id="SM00852">
    <property type="entry name" value="MoCF_biosynth"/>
    <property type="match status" value="1"/>
</dbReference>
<dbReference type="GO" id="GO:0006777">
    <property type="term" value="P:Mo-molybdopterin cofactor biosynthetic process"/>
    <property type="evidence" value="ECO:0007669"/>
    <property type="project" value="UniProtKB-KW"/>
</dbReference>
<comment type="pathway">
    <text evidence="1">Cofactor biosynthesis; molybdopterin biosynthesis.</text>
</comment>
<dbReference type="InterPro" id="IPR036425">
    <property type="entry name" value="MoaB/Mog-like_dom_sf"/>
</dbReference>
<name>A0A914ZAB2_9BILA</name>
<keyword evidence="6" id="KW-1185">Reference proteome</keyword>
<dbReference type="SUPFAM" id="SSF53218">
    <property type="entry name" value="Molybdenum cofactor biosynthesis proteins"/>
    <property type="match status" value="1"/>
</dbReference>
<dbReference type="InterPro" id="IPR008284">
    <property type="entry name" value="MoCF_biosynth_CS"/>
</dbReference>
<keyword evidence="4" id="KW-0501">Molybdenum cofactor biosynthesis</keyword>
<protein>
    <recommendedName>
        <fullName evidence="3">molybdopterin molybdotransferase</fullName>
        <ecNumber evidence="3">2.10.1.1</ecNumber>
    </recommendedName>
</protein>
<dbReference type="PANTHER" id="PTHR43764">
    <property type="entry name" value="MOLYBDENUM COFACTOR BIOSYNTHESIS"/>
    <property type="match status" value="1"/>
</dbReference>
<feature type="domain" description="MoaB/Mog" evidence="5">
    <location>
        <begin position="10"/>
        <end position="157"/>
    </location>
</feature>
<sequence length="185" mass="20165">MSEKLLMLVGIITISTSKVKDPESDVSGPTLETLFSESKVLKDVKIYRRDIINDQMQRIVAHLESFATNGCDVVITTGGTGFAPDDVTPEATRKVIQRECNGIVQALINRSLAATPMAALTRLVAGIRDHTLIINLPGSPKACKECFEVLEPILNHAVDLLKNAKTDIAQVHSEIQMEGSIEEVQ</sequence>
<dbReference type="Gene3D" id="3.40.980.10">
    <property type="entry name" value="MoaB/Mog-like domain"/>
    <property type="match status" value="1"/>
</dbReference>
<dbReference type="Proteomes" id="UP000887577">
    <property type="component" value="Unplaced"/>
</dbReference>
<comment type="similarity">
    <text evidence="2">In the N-terminal section; belongs to the MoaB/Mog family.</text>
</comment>
<dbReference type="PANTHER" id="PTHR43764:SF1">
    <property type="entry name" value="MOLYBDOPTERIN MOLYBDOTRANSFERASE"/>
    <property type="match status" value="1"/>
</dbReference>
<evidence type="ECO:0000256" key="2">
    <source>
        <dbReference type="ARBA" id="ARBA00007589"/>
    </source>
</evidence>
<dbReference type="CDD" id="cd00886">
    <property type="entry name" value="MogA_MoaB"/>
    <property type="match status" value="1"/>
</dbReference>
<evidence type="ECO:0000313" key="7">
    <source>
        <dbReference type="WBParaSite" id="PSU_v2.g9259.t1"/>
    </source>
</evidence>
<dbReference type="InterPro" id="IPR001453">
    <property type="entry name" value="MoaB/Mog_dom"/>
</dbReference>
<accession>A0A914ZAB2</accession>
<dbReference type="GO" id="GO:0061599">
    <property type="term" value="F:molybdopterin molybdotransferase activity"/>
    <property type="evidence" value="ECO:0007669"/>
    <property type="project" value="UniProtKB-EC"/>
</dbReference>
<dbReference type="NCBIfam" id="TIGR00177">
    <property type="entry name" value="molyb_syn"/>
    <property type="match status" value="1"/>
</dbReference>
<evidence type="ECO:0000313" key="6">
    <source>
        <dbReference type="Proteomes" id="UP000887577"/>
    </source>
</evidence>
<dbReference type="PROSITE" id="PS01078">
    <property type="entry name" value="MOCF_BIOSYNTHESIS_1"/>
    <property type="match status" value="1"/>
</dbReference>
<dbReference type="AlphaFoldDB" id="A0A914ZAB2"/>
<dbReference type="EC" id="2.10.1.1" evidence="3"/>
<organism evidence="6 7">
    <name type="scientific">Panagrolaimus superbus</name>
    <dbReference type="NCBI Taxonomy" id="310955"/>
    <lineage>
        <taxon>Eukaryota</taxon>
        <taxon>Metazoa</taxon>
        <taxon>Ecdysozoa</taxon>
        <taxon>Nematoda</taxon>
        <taxon>Chromadorea</taxon>
        <taxon>Rhabditida</taxon>
        <taxon>Tylenchina</taxon>
        <taxon>Panagrolaimomorpha</taxon>
        <taxon>Panagrolaimoidea</taxon>
        <taxon>Panagrolaimidae</taxon>
        <taxon>Panagrolaimus</taxon>
    </lineage>
</organism>
<dbReference type="WBParaSite" id="PSU_v2.g9259.t1">
    <property type="protein sequence ID" value="PSU_v2.g9259.t1"/>
    <property type="gene ID" value="PSU_v2.g9259"/>
</dbReference>
<evidence type="ECO:0000259" key="5">
    <source>
        <dbReference type="SMART" id="SM00852"/>
    </source>
</evidence>
<evidence type="ECO:0000256" key="1">
    <source>
        <dbReference type="ARBA" id="ARBA00005046"/>
    </source>
</evidence>
<dbReference type="Pfam" id="PF00994">
    <property type="entry name" value="MoCF_biosynth"/>
    <property type="match status" value="1"/>
</dbReference>
<dbReference type="InterPro" id="IPR051920">
    <property type="entry name" value="MPT_Adenylyltrnsfr/MoaC-Rel"/>
</dbReference>
<evidence type="ECO:0000256" key="4">
    <source>
        <dbReference type="ARBA" id="ARBA00023150"/>
    </source>
</evidence>
<reference evidence="7" key="1">
    <citation type="submission" date="2022-11" db="UniProtKB">
        <authorList>
            <consortium name="WormBaseParasite"/>
        </authorList>
    </citation>
    <scope>IDENTIFICATION</scope>
</reference>
<evidence type="ECO:0000256" key="3">
    <source>
        <dbReference type="ARBA" id="ARBA00013269"/>
    </source>
</evidence>
<proteinExistence type="inferred from homology"/>